<evidence type="ECO:0000256" key="4">
    <source>
        <dbReference type="ARBA" id="ARBA00022473"/>
    </source>
</evidence>
<evidence type="ECO:0000256" key="24">
    <source>
        <dbReference type="SAM" id="Phobius"/>
    </source>
</evidence>
<dbReference type="FunFam" id="2.60.40.60:FF:000013">
    <property type="entry name" value="Cadherin EGF LAG seven-pass G-type receptor"/>
    <property type="match status" value="1"/>
</dbReference>
<dbReference type="CDD" id="cd15441">
    <property type="entry name" value="7tmB2_CELSR_Adhesion_IV"/>
    <property type="match status" value="1"/>
</dbReference>
<comment type="caution">
    <text evidence="33">The sequence shown here is derived from an EMBL/GenBank/DDBJ whole genome shotgun (WGS) entry which is preliminary data.</text>
</comment>
<comment type="subcellular location">
    <subcellularLocation>
        <location evidence="1">Apical cell membrane</location>
    </subcellularLocation>
    <subcellularLocation>
        <location evidence="3">Cell membrane</location>
        <topology evidence="3">Multi-pass membrane protein</topology>
    </subcellularLocation>
    <subcellularLocation>
        <location evidence="2">Cell membrane</location>
        <topology evidence="2">Single-pass type I membrane protein</topology>
    </subcellularLocation>
</comment>
<feature type="domain" description="Cadherin" evidence="32">
    <location>
        <begin position="371"/>
        <end position="487"/>
    </location>
</feature>
<dbReference type="InterPro" id="IPR002049">
    <property type="entry name" value="LE_dom"/>
</dbReference>
<dbReference type="InterPro" id="IPR000832">
    <property type="entry name" value="GPCR_2_secretin-like"/>
</dbReference>
<feature type="domain" description="GAIN-B" evidence="29">
    <location>
        <begin position="2348"/>
        <end position="2569"/>
    </location>
</feature>
<dbReference type="FunFam" id="2.60.40.60:FF:000029">
    <property type="entry name" value="Cadherin EGF LAG seven-pass G-type receptor 3"/>
    <property type="match status" value="1"/>
</dbReference>
<feature type="domain" description="Cadherin" evidence="32">
    <location>
        <begin position="595"/>
        <end position="705"/>
    </location>
</feature>
<keyword evidence="10" id="KW-0677">Repeat</keyword>
<dbReference type="SUPFAM" id="SSF57184">
    <property type="entry name" value="Growth factor receptor domain"/>
    <property type="match status" value="1"/>
</dbReference>
<dbReference type="InterPro" id="IPR001879">
    <property type="entry name" value="GPCR_2_extracellular_dom"/>
</dbReference>
<evidence type="ECO:0000313" key="33">
    <source>
        <dbReference type="EMBL" id="KAH0550655.1"/>
    </source>
</evidence>
<dbReference type="CDD" id="cd00055">
    <property type="entry name" value="EGF_Lam"/>
    <property type="match status" value="1"/>
</dbReference>
<dbReference type="InterPro" id="IPR002126">
    <property type="entry name" value="Cadherin-like_dom"/>
</dbReference>
<keyword evidence="8 24" id="KW-0812">Transmembrane</keyword>
<dbReference type="InterPro" id="IPR056286">
    <property type="entry name" value="Cadherin_CELSR1-3_9th"/>
</dbReference>
<dbReference type="GO" id="GO:0001737">
    <property type="term" value="P:establishment of imaginal disc-derived wing hair orientation"/>
    <property type="evidence" value="ECO:0007669"/>
    <property type="project" value="UniProtKB-ARBA"/>
</dbReference>
<keyword evidence="16" id="KW-0675">Receptor</keyword>
<feature type="compositionally biased region" description="Polar residues" evidence="23">
    <location>
        <begin position="864"/>
        <end position="879"/>
    </location>
</feature>
<dbReference type="GO" id="GO:0016339">
    <property type="term" value="P:calcium-dependent cell-cell adhesion via plasma membrane cell adhesion molecules"/>
    <property type="evidence" value="ECO:0007669"/>
    <property type="project" value="UniProtKB-ARBA"/>
</dbReference>
<evidence type="ECO:0000256" key="6">
    <source>
        <dbReference type="ARBA" id="ARBA00022536"/>
    </source>
</evidence>
<feature type="domain" description="Cadherin" evidence="32">
    <location>
        <begin position="924"/>
        <end position="1027"/>
    </location>
</feature>
<evidence type="ECO:0000256" key="25">
    <source>
        <dbReference type="SAM" id="SignalP"/>
    </source>
</evidence>
<feature type="domain" description="G-protein coupled receptors family 2 profile 1" evidence="30">
    <location>
        <begin position="2086"/>
        <end position="2168"/>
    </location>
</feature>
<feature type="region of interest" description="Disordered" evidence="23">
    <location>
        <begin position="2892"/>
        <end position="3029"/>
    </location>
</feature>
<feature type="transmembrane region" description="Helical" evidence="24">
    <location>
        <begin position="2767"/>
        <end position="2789"/>
    </location>
</feature>
<dbReference type="FunFam" id="2.60.40.60:FF:000020">
    <property type="entry name" value="Dachsous cadherin-related 1b"/>
    <property type="match status" value="4"/>
</dbReference>
<feature type="domain" description="Cadherin" evidence="32">
    <location>
        <begin position="1153"/>
        <end position="1253"/>
    </location>
</feature>
<dbReference type="PANTHER" id="PTHR24026">
    <property type="entry name" value="FAT ATYPICAL CADHERIN-RELATED"/>
    <property type="match status" value="1"/>
</dbReference>
<dbReference type="FunFam" id="2.60.40.60:FF:000038">
    <property type="entry name" value="Cadherin EGF LAG seven-pass G-type receptor 3"/>
    <property type="match status" value="1"/>
</dbReference>
<feature type="domain" description="Cadherin" evidence="32">
    <location>
        <begin position="1028"/>
        <end position="1134"/>
    </location>
</feature>
<feature type="compositionally biased region" description="Basic and acidic residues" evidence="23">
    <location>
        <begin position="2968"/>
        <end position="2984"/>
    </location>
</feature>
<feature type="disulfide bond" evidence="21">
    <location>
        <begin position="1423"/>
        <end position="1432"/>
    </location>
</feature>
<dbReference type="InterPro" id="IPR032471">
    <property type="entry name" value="AGRL2-4_GAIN_subdom_A"/>
</dbReference>
<dbReference type="GO" id="GO:0007156">
    <property type="term" value="P:homophilic cell adhesion via plasma membrane adhesion molecules"/>
    <property type="evidence" value="ECO:0007669"/>
    <property type="project" value="InterPro"/>
</dbReference>
<evidence type="ECO:0000259" key="28">
    <source>
        <dbReference type="PROSITE" id="PS50027"/>
    </source>
</evidence>
<feature type="domain" description="G-protein coupled receptors family 2 profile 2" evidence="31">
    <location>
        <begin position="2578"/>
        <end position="2819"/>
    </location>
</feature>
<dbReference type="GO" id="GO:0007166">
    <property type="term" value="P:cell surface receptor signaling pathway"/>
    <property type="evidence" value="ECO:0007669"/>
    <property type="project" value="InterPro"/>
</dbReference>
<evidence type="ECO:0000256" key="16">
    <source>
        <dbReference type="ARBA" id="ARBA00023170"/>
    </source>
</evidence>
<feature type="signal peptide" evidence="25">
    <location>
        <begin position="1"/>
        <end position="23"/>
    </location>
</feature>
<evidence type="ECO:0000256" key="1">
    <source>
        <dbReference type="ARBA" id="ARBA00004221"/>
    </source>
</evidence>
<keyword evidence="18" id="KW-0807">Transducer</keyword>
<feature type="domain" description="EGF-like" evidence="27">
    <location>
        <begin position="1691"/>
        <end position="1727"/>
    </location>
</feature>
<evidence type="ECO:0000259" key="32">
    <source>
        <dbReference type="PROSITE" id="PS50268"/>
    </source>
</evidence>
<evidence type="ECO:0000256" key="8">
    <source>
        <dbReference type="ARBA" id="ARBA00022692"/>
    </source>
</evidence>
<dbReference type="Pfam" id="PF00053">
    <property type="entry name" value="EGF_laminin"/>
    <property type="match status" value="1"/>
</dbReference>
<dbReference type="FunFam" id="2.60.40.60:FF:000044">
    <property type="entry name" value="Cadherin, EGF LAG seven-pass G-type receptor 3"/>
    <property type="match status" value="1"/>
</dbReference>
<dbReference type="PROSITE" id="PS01248">
    <property type="entry name" value="EGF_LAM_1"/>
    <property type="match status" value="1"/>
</dbReference>
<dbReference type="GO" id="GO:0005509">
    <property type="term" value="F:calcium ion binding"/>
    <property type="evidence" value="ECO:0007669"/>
    <property type="project" value="UniProtKB-UniRule"/>
</dbReference>
<accession>A0AAV7ID41</accession>
<dbReference type="Proteomes" id="UP000826195">
    <property type="component" value="Unassembled WGS sequence"/>
</dbReference>
<feature type="transmembrane region" description="Helical" evidence="24">
    <location>
        <begin position="2654"/>
        <end position="2674"/>
    </location>
</feature>
<feature type="transmembrane region" description="Helical" evidence="24">
    <location>
        <begin position="2726"/>
        <end position="2746"/>
    </location>
</feature>
<dbReference type="CDD" id="cd00110">
    <property type="entry name" value="LamG"/>
    <property type="match status" value="2"/>
</dbReference>
<evidence type="ECO:0000256" key="11">
    <source>
        <dbReference type="ARBA" id="ARBA00022837"/>
    </source>
</evidence>
<comment type="caution">
    <text evidence="21">Lacks conserved residue(s) required for the propagation of feature annotation.</text>
</comment>
<dbReference type="Pfam" id="PF00008">
    <property type="entry name" value="EGF"/>
    <property type="match status" value="2"/>
</dbReference>
<evidence type="ECO:0000313" key="34">
    <source>
        <dbReference type="Proteomes" id="UP000826195"/>
    </source>
</evidence>
<evidence type="ECO:0000256" key="12">
    <source>
        <dbReference type="ARBA" id="ARBA00022989"/>
    </source>
</evidence>
<dbReference type="FunFam" id="4.10.1240.10:FF:000021">
    <property type="entry name" value="Cadherin EGF LAG seven-pass G-type receptor"/>
    <property type="match status" value="1"/>
</dbReference>
<keyword evidence="13" id="KW-0297">G-protein coupled receptor</keyword>
<keyword evidence="17" id="KW-0325">Glycoprotein</keyword>
<feature type="domain" description="Laminin G" evidence="26">
    <location>
        <begin position="1731"/>
        <end position="1918"/>
    </location>
</feature>
<evidence type="ECO:0000256" key="2">
    <source>
        <dbReference type="ARBA" id="ARBA00004251"/>
    </source>
</evidence>
<feature type="compositionally biased region" description="Low complexity" evidence="23">
    <location>
        <begin position="3218"/>
        <end position="3231"/>
    </location>
</feature>
<dbReference type="GO" id="GO:0022603">
    <property type="term" value="P:regulation of anatomical structure morphogenesis"/>
    <property type="evidence" value="ECO:0007669"/>
    <property type="project" value="UniProtKB-ARBA"/>
</dbReference>
<evidence type="ECO:0008006" key="35">
    <source>
        <dbReference type="Google" id="ProtNLM"/>
    </source>
</evidence>
<dbReference type="PROSITE" id="PS01186">
    <property type="entry name" value="EGF_2"/>
    <property type="match status" value="1"/>
</dbReference>
<feature type="compositionally biased region" description="Low complexity" evidence="23">
    <location>
        <begin position="2895"/>
        <end position="2910"/>
    </location>
</feature>
<keyword evidence="4" id="KW-0217">Developmental protein</keyword>
<feature type="domain" description="Cadherin" evidence="32">
    <location>
        <begin position="706"/>
        <end position="808"/>
    </location>
</feature>
<dbReference type="Gene3D" id="1.20.1070.10">
    <property type="entry name" value="Rhodopsin 7-helix transmembrane proteins"/>
    <property type="match status" value="1"/>
</dbReference>
<proteinExistence type="predicted"/>
<feature type="compositionally biased region" description="Polar residues" evidence="23">
    <location>
        <begin position="3116"/>
        <end position="3130"/>
    </location>
</feature>
<dbReference type="SMART" id="SM00181">
    <property type="entry name" value="EGF"/>
    <property type="match status" value="6"/>
</dbReference>
<feature type="chain" id="PRO_5043339092" description="Protocadherin-like wing polarity protein stan" evidence="25">
    <location>
        <begin position="24"/>
        <end position="3383"/>
    </location>
</feature>
<dbReference type="Pfam" id="PF02210">
    <property type="entry name" value="Laminin_G_2"/>
    <property type="match status" value="2"/>
</dbReference>
<dbReference type="PROSITE" id="PS50268">
    <property type="entry name" value="CADHERIN_2"/>
    <property type="match status" value="9"/>
</dbReference>
<dbReference type="CDD" id="cd00054">
    <property type="entry name" value="EGF_CA"/>
    <property type="match status" value="2"/>
</dbReference>
<evidence type="ECO:0000256" key="9">
    <source>
        <dbReference type="ARBA" id="ARBA00022729"/>
    </source>
</evidence>
<evidence type="ECO:0000256" key="3">
    <source>
        <dbReference type="ARBA" id="ARBA00004651"/>
    </source>
</evidence>
<dbReference type="GO" id="GO:0016324">
    <property type="term" value="C:apical plasma membrane"/>
    <property type="evidence" value="ECO:0007669"/>
    <property type="project" value="UniProtKB-SubCell"/>
</dbReference>
<feature type="compositionally biased region" description="Polar residues" evidence="23">
    <location>
        <begin position="2948"/>
        <end position="2962"/>
    </location>
</feature>
<dbReference type="InterPro" id="IPR020894">
    <property type="entry name" value="Cadherin_CS"/>
</dbReference>
<dbReference type="InterPro" id="IPR036445">
    <property type="entry name" value="GPCR_2_extracell_dom_sf"/>
</dbReference>
<keyword evidence="9 25" id="KW-0732">Signal</keyword>
<dbReference type="GO" id="GO:0035159">
    <property type="term" value="P:regulation of tube length, open tracheal system"/>
    <property type="evidence" value="ECO:0007669"/>
    <property type="project" value="UniProtKB-ARBA"/>
</dbReference>
<evidence type="ECO:0000256" key="13">
    <source>
        <dbReference type="ARBA" id="ARBA00023040"/>
    </source>
</evidence>
<dbReference type="FunFam" id="2.60.120.200:FF:000173">
    <property type="entry name" value="Cadherin EGF LAG seven-pass G-type receptor"/>
    <property type="match status" value="1"/>
</dbReference>
<dbReference type="EMBL" id="JAHXZJ010001864">
    <property type="protein sequence ID" value="KAH0550655.1"/>
    <property type="molecule type" value="Genomic_DNA"/>
</dbReference>
<evidence type="ECO:0000256" key="17">
    <source>
        <dbReference type="ARBA" id="ARBA00023180"/>
    </source>
</evidence>
<dbReference type="InterPro" id="IPR000742">
    <property type="entry name" value="EGF"/>
</dbReference>
<dbReference type="PROSITE" id="PS50261">
    <property type="entry name" value="G_PROTEIN_RECEP_F2_4"/>
    <property type="match status" value="1"/>
</dbReference>
<feature type="disulfide bond" evidence="22">
    <location>
        <begin position="2054"/>
        <end position="2066"/>
    </location>
</feature>
<feature type="domain" description="Laminin G" evidence="26">
    <location>
        <begin position="1489"/>
        <end position="1688"/>
    </location>
</feature>
<organism evidence="33 34">
    <name type="scientific">Cotesia glomerata</name>
    <name type="common">Lepidopteran parasitic wasp</name>
    <name type="synonym">Apanteles glomeratus</name>
    <dbReference type="NCBI Taxonomy" id="32391"/>
    <lineage>
        <taxon>Eukaryota</taxon>
        <taxon>Metazoa</taxon>
        <taxon>Ecdysozoa</taxon>
        <taxon>Arthropoda</taxon>
        <taxon>Hexapoda</taxon>
        <taxon>Insecta</taxon>
        <taxon>Pterygota</taxon>
        <taxon>Neoptera</taxon>
        <taxon>Endopterygota</taxon>
        <taxon>Hymenoptera</taxon>
        <taxon>Apocrita</taxon>
        <taxon>Ichneumonoidea</taxon>
        <taxon>Braconidae</taxon>
        <taxon>Microgastrinae</taxon>
        <taxon>Cotesia</taxon>
    </lineage>
</organism>
<dbReference type="InterPro" id="IPR001881">
    <property type="entry name" value="EGF-like_Ca-bd_dom"/>
</dbReference>
<reference evidence="33 34" key="1">
    <citation type="journal article" date="2021" name="J. Hered.">
        <title>A chromosome-level genome assembly of the parasitoid wasp, Cotesia glomerata (Hymenoptera: Braconidae).</title>
        <authorList>
            <person name="Pinto B.J."/>
            <person name="Weis J.J."/>
            <person name="Gamble T."/>
            <person name="Ode P.J."/>
            <person name="Paul R."/>
            <person name="Zaspel J.M."/>
        </authorList>
    </citation>
    <scope>NUCLEOTIDE SEQUENCE [LARGE SCALE GENOMIC DNA]</scope>
    <source>
        <strain evidence="33">CgM1</strain>
    </source>
</reference>
<dbReference type="PROSITE" id="PS50221">
    <property type="entry name" value="GAIN_B"/>
    <property type="match status" value="1"/>
</dbReference>
<sequence>MARIVWILAVICCLAGICQVTEGYLAIISSNLSPGTLIFEAGVPQLGGKRKYDVSGDRTARFARKLLKVNPHNGRVTLARKLNCDGLQYPRLFTFYIDSTSSRLGRPNIDYYSLPLRVLITGCGDENQDLAATKGWMAETLASYAMPSTEKFTEICLRRSQLVAGLRDFLPHTALKECETRWDGVADSRFLIEGTGGDLVSASEQCLIDPLWKISVSMTLRCSSSLTHLVDTEHRLKIVFHHQQLDDTDLGRRVRRELKNRSPFFEHGLYTAAVEEEKEPGELVTIVRARDPEGGTVHYSMQSLLDARSTALFLLDSITGKVTTRAKLDRESVELHYFKVLAVDDSFPPRTGTTTLQINVLDANDHPPTFEWPEYEAPIRETVPLGSTVIAVKATDKDSGRNAEVEYNILSTTGGGTTSIAQDSETFRIDQKSGVVTTRMSLDREKTEVYTVLITASDLSNTVSLRKTATTTLIVRILDDNDNYPQFSERSYSTTIPEDIDYTTNPIIAHIQATDADSGPNAAIRYNIIGGNTQNTFSIDSLSGDVTLVKPLDYETIDLYRIVVRAQDGGAPARSNTTQLLVHVEDVNDNAPRFFTSLLQETVSEGVPIGYSVVRVQAYDGDKGLNALIKYYIGARDINGGSTENIPISVNPETGWIHTTKQLDREICSRYQFTVVAIDSGEPPKSGSATVVITITDINDNDPKFESKNYEAVVSEDDPPGTSVSLVTATDPDEDSKIHYDITAGNSRARFSITSQNGGGLITVAQPLDYKQEKRFVLTVTASDSGGRMDTALVYINISDANNFAPIFENAPYSVSVFEDAPIGTTVLVVSATDSDVGQNAQVTYSLGTDSDDDDGNNKNNDNSEFTINPQTGAITTTRPLDRERTSGYLLTVTAKDGGVPGLSDTTDVEISVTDVNDNPPVFEAAQYTGTVPEDVLVGTSVVRVSATDADQGLNGRVRYTLDDDGDGAFAIDSTTGIVRTAKQLDRESVMRYTLKAMAVDRGIPALSSIVPIIIKIEDVNDSPPAFESDKIILYIPENSPIGSTVGEIYAHDPDEGLNAVVQYSIIGGEDANSFTLNTRPGSDRAELITLEELDYESQKKKYEIFVRAASPPLRSDVLVQIMITDINDNAPVLKDFQIIFNNFKDFFPTKSIGKIPAVDADVTDKLYYNILSGNNANLITLNKTTGEIILSPQLNTNVPRIATMEVSVSDGVNQVKATMTLSVRLITDKILYNSITVRLDDMTVEAFLSPLLNYFIDGLAAIIPCPRENIFIFSVQQDTDVNGKILNVSFSARKVEPGNIDEFYTSQYLQERVYLNRGILARLSTLVVLPFDDNLCVREPCLNFEDCITVLKFGNASGFATSNTILFRPIYPVTTFSCQCPRGFTGSKESYLCDMEVNLCFSNPCKNGGTCKRKEGGYTCICDDNYTGDNCQLSLNQSNICAASHTTDNNNYNVCKNNAKCIDKLDGGFTCESCPIIPLNTVTQFCELRARSFGPSTFLTFPSLKQRHRLNIKLKFATESSQGLLLYNGRYNEKHDFIALEIINSELQFSFSLGDKITRATAAIPGGVSDGQWHTVNVNYINRTVTITIDDCDIGLALHYGKKLGDKWSCAGTGEQILEPRCNLITETCHRFLDLTGPMQLGGLPSIPSDFQITNKDFIGCISDLYIDYKFIDLNSYVADNGTIVGCPEKYEFCLSSPCNNNGKCREIWSGYICECQEGFSGPQCSEEISKPWRFHGDGLLSFNPLLRPIQLPWMTAFSLRTRAVNSFIMNIQIGQNSSALFYLKDGKLATSLDGIEIIKTKVPINNGEWQRIEIIWQTGLVSLDINYRNNPLISSLPAKLQGLYVGRILLGGPDQSIVSSSSSSSSSTTTANTNTIISSGIGELQFYEGCIQDLRIGTNQSILQRPTVQENIGIGCTDDSECSVKCPEKSSCIKKWQASECVCDPGYVGEHCEAICDINPCHSDSGICLEENSSKRGYKCQCNSEEYTGEYCEVRVDQSCPTTWWGSPVCGPCYCDESKGYDPSCNKTNGECYCKKNHYQPPNGEKDQCIPCNCYTVGSRGPRCDPVTGQCRCLEGVIGRACTDCANPYAEVTSTGCQVIYNGCPKSYAGGLWWPQTLFNKTGDSPVVVVVFENCPGTAQGMASRQCDSESGGWQSPDLFNCTSDIFIQQRYNLAAIENSEMILNRDIAVKIARDLNFAVKNIKNMYGADVLIAESLFKLLLKYEESQADLHLTHNQDKDYVPNLVGIAGGILNKKYKDTWLRIEELNGDSTDKILDAMARYLKILTNSQHNTFTDPFEVVDPFVIMGMDTVTSESLFGYESTVNNGEIFKSAIEEIDKKVILPDTSSFLSTPTHLESYISFPKYNNYIADPRRFDPYSKIRVPLSLLGIKGVSPGEIKNNENEDNNEKAVLSYVQYKELGSLLPKKFDDSVNVRWGVEVAVGSPVITISILIPSDNGTKLLSNNPQSPVQIQLWISEDDGTKIRINPQCVHWSTARNSGEWSRIGCTTDIDDSTIDYYYLNPDNNNNNNNLERRKMINCSCQGVILQVKNLQLATFAVLTDVLDLEYVPEPSLLEDVTSYSAFMLSLPLLLSALLILTLIRGSATNSNSIHKNLVLCVFMGELLYLIALKARSPLVSNEFTCKLTAIGLHYSWLSAFAWTLVDSIHLYRMLTEMRDVNHGQMRFYYTIGYAIPAIIVGLTIGVRADQYGNFYFCWLSIYETVVWSLIGPICLAVVINFLILIISVKAAFTLKEHIMGFGNLRTLLWLSVASLPLLGATWTLAVLSASENSPILSYLLSVSIVVHSSFSLIGYCFINGRVRRNFYLSLLRCFGKKSPLLESSMMVNGSSSQNINGQSRSALAYNSNYISNGSGMITNVGTTTGTCRRVHVGVSTSSTTSRSTNKTGSSPYRSDVHLRHTSTSTSNYNSDRDPYMMSSTRSKKNRNTQHSSVNNPNRNSNKIILRNSRRDSESDESDGSHNDDDTTGGRGSAGRSLDLASSHSSDDDDVTSNPTGTDSNNINNKNNKRKIGLKTVGVSTQQQQQVTHNYLPNIHQQNSLVGDNGSGTDHLNILCSNTDLFPNIKPIYAPRWSSQLPEAYLPTNIDIRSSQWSGGTISDNEIASNKTSSPNPLPYPPDDISSPLKFGGAGEHDNNYSEGEDKISSNQNYNHIGGSYSGGGGGGGGGEKYLFPYTAEEDHTVSPTPYLLSMSSRILGSSLSHHSHNSNQDNHSGSERYGSLKRGQSQSLHGSLHDNLNAVDRYGSLKRGKITPTVLEDMPEYILPITGRILSSSLTHDLHHSNELAALRHHHQLQQQQQQQLLQQQQQQQQQHYEQTITETDEEYPYAFTGRILTPRHPFEGLRLQENNVQNKYLRYNNHFHKI</sequence>
<dbReference type="SUPFAM" id="SSF57196">
    <property type="entry name" value="EGF/Laminin"/>
    <property type="match status" value="2"/>
</dbReference>
<dbReference type="Pfam" id="PF00028">
    <property type="entry name" value="Cadherin"/>
    <property type="match status" value="8"/>
</dbReference>
<feature type="transmembrane region" description="Helical" evidence="24">
    <location>
        <begin position="2616"/>
        <end position="2634"/>
    </location>
</feature>
<dbReference type="FunFam" id="2.10.25.10:FF:000011">
    <property type="entry name" value="Cadherin EGF LAG seven-pass G-type receptor"/>
    <property type="match status" value="1"/>
</dbReference>
<evidence type="ECO:0000256" key="15">
    <source>
        <dbReference type="ARBA" id="ARBA00023157"/>
    </source>
</evidence>
<evidence type="ECO:0000256" key="19">
    <source>
        <dbReference type="ARBA" id="ARBA00023292"/>
    </source>
</evidence>
<feature type="disulfide bond" evidence="21">
    <location>
        <begin position="1924"/>
        <end position="1934"/>
    </location>
</feature>
<dbReference type="SUPFAM" id="SSF49313">
    <property type="entry name" value="Cadherin-like"/>
    <property type="match status" value="9"/>
</dbReference>
<dbReference type="SMART" id="SM00180">
    <property type="entry name" value="EGF_Lam"/>
    <property type="match status" value="1"/>
</dbReference>
<dbReference type="FunFam" id="1.20.1070.10:FF:000202">
    <property type="entry name" value="Cadherin EGF LAG seven-pass G-type receptor"/>
    <property type="match status" value="1"/>
</dbReference>
<evidence type="ECO:0000256" key="22">
    <source>
        <dbReference type="PROSITE-ProRule" id="PRU00460"/>
    </source>
</evidence>
<feature type="domain" description="EGF-like" evidence="27">
    <location>
        <begin position="1397"/>
        <end position="1433"/>
    </location>
</feature>
<keyword evidence="34" id="KW-1185">Reference proteome</keyword>
<dbReference type="GO" id="GO:0042067">
    <property type="term" value="P:establishment of ommatidial planar polarity"/>
    <property type="evidence" value="ECO:0007669"/>
    <property type="project" value="UniProtKB-ARBA"/>
</dbReference>
<keyword evidence="19 22" id="KW-0424">Laminin EGF-like domain</keyword>
<dbReference type="PROSITE" id="PS50026">
    <property type="entry name" value="EGF_3"/>
    <property type="match status" value="4"/>
</dbReference>
<feature type="disulfide bond" evidence="21">
    <location>
        <begin position="1945"/>
        <end position="1954"/>
    </location>
</feature>
<dbReference type="InterPro" id="IPR009030">
    <property type="entry name" value="Growth_fac_rcpt_cys_sf"/>
</dbReference>
<dbReference type="PANTHER" id="PTHR24026:SF51">
    <property type="entry name" value="PROTOCADHERIN-LIKE WING POLARITY PROTEIN STAN"/>
    <property type="match status" value="1"/>
</dbReference>
<evidence type="ECO:0000256" key="14">
    <source>
        <dbReference type="ARBA" id="ARBA00023136"/>
    </source>
</evidence>
<evidence type="ECO:0000256" key="21">
    <source>
        <dbReference type="PROSITE-ProRule" id="PRU00076"/>
    </source>
</evidence>
<dbReference type="PROSITE" id="PS50025">
    <property type="entry name" value="LAM_G_DOMAIN"/>
    <property type="match status" value="2"/>
</dbReference>
<dbReference type="PROSITE" id="PS50227">
    <property type="entry name" value="G_PROTEIN_RECEP_F2_3"/>
    <property type="match status" value="1"/>
</dbReference>
<dbReference type="InterPro" id="IPR057244">
    <property type="entry name" value="GAIN_B"/>
</dbReference>
<evidence type="ECO:0000259" key="26">
    <source>
        <dbReference type="PROSITE" id="PS50025"/>
    </source>
</evidence>
<name>A0AAV7ID41_COTGL</name>
<dbReference type="SMART" id="SM00179">
    <property type="entry name" value="EGF_CA"/>
    <property type="match status" value="4"/>
</dbReference>
<feature type="domain" description="Cadherin" evidence="32">
    <location>
        <begin position="809"/>
        <end position="923"/>
    </location>
</feature>
<feature type="compositionally biased region" description="Basic and acidic residues" evidence="23">
    <location>
        <begin position="3150"/>
        <end position="3163"/>
    </location>
</feature>
<dbReference type="GO" id="GO:0051239">
    <property type="term" value="P:regulation of multicellular organismal process"/>
    <property type="evidence" value="ECO:0007669"/>
    <property type="project" value="UniProtKB-ARBA"/>
</dbReference>
<feature type="region of interest" description="Disordered" evidence="23">
    <location>
        <begin position="3218"/>
        <end position="3252"/>
    </location>
</feature>
<evidence type="ECO:0000256" key="10">
    <source>
        <dbReference type="ARBA" id="ARBA00022737"/>
    </source>
</evidence>
<keyword evidence="12 24" id="KW-1133">Transmembrane helix</keyword>
<dbReference type="SMART" id="SM00008">
    <property type="entry name" value="HormR"/>
    <property type="match status" value="1"/>
</dbReference>
<dbReference type="Pfam" id="PF00002">
    <property type="entry name" value="7tm_2"/>
    <property type="match status" value="1"/>
</dbReference>
<dbReference type="SMART" id="SM00282">
    <property type="entry name" value="LamG"/>
    <property type="match status" value="2"/>
</dbReference>
<feature type="domain" description="Laminin EGF-like" evidence="28">
    <location>
        <begin position="2054"/>
        <end position="2101"/>
    </location>
</feature>
<gene>
    <name evidence="33" type="ORF">KQX54_020439</name>
</gene>
<evidence type="ECO:0000256" key="5">
    <source>
        <dbReference type="ARBA" id="ARBA00022475"/>
    </source>
</evidence>
<dbReference type="GO" id="GO:0048638">
    <property type="term" value="P:regulation of developmental growth"/>
    <property type="evidence" value="ECO:0007669"/>
    <property type="project" value="UniProtKB-ARBA"/>
</dbReference>
<feature type="transmembrane region" description="Helical" evidence="24">
    <location>
        <begin position="2583"/>
        <end position="2604"/>
    </location>
</feature>
<dbReference type="InterPro" id="IPR001791">
    <property type="entry name" value="Laminin_G"/>
</dbReference>
<feature type="region of interest" description="Disordered" evidence="23">
    <location>
        <begin position="845"/>
        <end position="881"/>
    </location>
</feature>
<dbReference type="SUPFAM" id="SSF49899">
    <property type="entry name" value="Concanavalin A-like lectins/glucanases"/>
    <property type="match status" value="2"/>
</dbReference>
<dbReference type="FunFam" id="2.10.25.10:FF:000391">
    <property type="entry name" value="Weary, isoform C"/>
    <property type="match status" value="1"/>
</dbReference>
<keyword evidence="14 24" id="KW-0472">Membrane</keyword>
<keyword evidence="11 20" id="KW-0106">Calcium</keyword>
<keyword evidence="6 21" id="KW-0245">EGF-like domain</keyword>
<dbReference type="PROSITE" id="PS50027">
    <property type="entry name" value="EGF_LAM_2"/>
    <property type="match status" value="1"/>
</dbReference>
<keyword evidence="15 21" id="KW-1015">Disulfide bond</keyword>
<feature type="domain" description="EGF-like" evidence="27">
    <location>
        <begin position="1920"/>
        <end position="1955"/>
    </location>
</feature>
<feature type="disulfide bond" evidence="22">
    <location>
        <begin position="2056"/>
        <end position="2073"/>
    </location>
</feature>
<dbReference type="GO" id="GO:0030054">
    <property type="term" value="C:cell junction"/>
    <property type="evidence" value="ECO:0007669"/>
    <property type="project" value="UniProtKB-ARBA"/>
</dbReference>
<feature type="domain" description="EGF-like" evidence="27">
    <location>
        <begin position="1959"/>
        <end position="1995"/>
    </location>
</feature>
<feature type="domain" description="Cadherin" evidence="32">
    <location>
        <begin position="266"/>
        <end position="370"/>
    </location>
</feature>
<feature type="disulfide bond" evidence="22">
    <location>
        <begin position="2075"/>
        <end position="2084"/>
    </location>
</feature>
<evidence type="ECO:0000259" key="31">
    <source>
        <dbReference type="PROSITE" id="PS50261"/>
    </source>
</evidence>
<dbReference type="Gene3D" id="2.60.40.60">
    <property type="entry name" value="Cadherins"/>
    <property type="match status" value="9"/>
</dbReference>
<dbReference type="GO" id="GO:0004930">
    <property type="term" value="F:G protein-coupled receptor activity"/>
    <property type="evidence" value="ECO:0007669"/>
    <property type="project" value="UniProtKB-KW"/>
</dbReference>
<evidence type="ECO:0000256" key="20">
    <source>
        <dbReference type="PROSITE-ProRule" id="PRU00043"/>
    </source>
</evidence>
<protein>
    <recommendedName>
        <fullName evidence="35">Protocadherin-like wing polarity protein stan</fullName>
    </recommendedName>
</protein>
<dbReference type="InterPro" id="IPR013320">
    <property type="entry name" value="ConA-like_dom_sf"/>
</dbReference>
<evidence type="ECO:0000256" key="7">
    <source>
        <dbReference type="ARBA" id="ARBA00022553"/>
    </source>
</evidence>
<dbReference type="Gene3D" id="2.60.120.200">
    <property type="match status" value="2"/>
</dbReference>
<evidence type="ECO:0000256" key="18">
    <source>
        <dbReference type="ARBA" id="ARBA00023224"/>
    </source>
</evidence>
<evidence type="ECO:0000256" key="23">
    <source>
        <dbReference type="SAM" id="MobiDB-lite"/>
    </source>
</evidence>
<dbReference type="PRINTS" id="PR00249">
    <property type="entry name" value="GPCRSECRETIN"/>
</dbReference>
<evidence type="ECO:0000259" key="30">
    <source>
        <dbReference type="PROSITE" id="PS50227"/>
    </source>
</evidence>
<dbReference type="Pfam" id="PF23592">
    <property type="entry name" value="Cadherin_CELSR2_9th"/>
    <property type="match status" value="1"/>
</dbReference>
<keyword evidence="5" id="KW-1003">Cell membrane</keyword>
<dbReference type="Gene3D" id="4.10.1240.10">
    <property type="entry name" value="GPCR, family 2, extracellular hormone receptor domain"/>
    <property type="match status" value="1"/>
</dbReference>
<dbReference type="PROSITE" id="PS00232">
    <property type="entry name" value="CADHERIN_1"/>
    <property type="match status" value="5"/>
</dbReference>
<feature type="region of interest" description="Disordered" evidence="23">
    <location>
        <begin position="3116"/>
        <end position="3181"/>
    </location>
</feature>
<feature type="disulfide bond" evidence="21">
    <location>
        <begin position="1717"/>
        <end position="1726"/>
    </location>
</feature>
<dbReference type="GO" id="GO:0048468">
    <property type="term" value="P:cell development"/>
    <property type="evidence" value="ECO:0007669"/>
    <property type="project" value="UniProtKB-ARBA"/>
</dbReference>
<dbReference type="CDD" id="cd11304">
    <property type="entry name" value="Cadherin_repeat"/>
    <property type="match status" value="9"/>
</dbReference>
<evidence type="ECO:0000259" key="29">
    <source>
        <dbReference type="PROSITE" id="PS50221"/>
    </source>
</evidence>
<dbReference type="InterPro" id="IPR017981">
    <property type="entry name" value="GPCR_2-like_7TM"/>
</dbReference>
<evidence type="ECO:0000259" key="27">
    <source>
        <dbReference type="PROSITE" id="PS50026"/>
    </source>
</evidence>
<dbReference type="FunFam" id="2.60.40.60:FF:000256">
    <property type="entry name" value="Starry night, isoform B"/>
    <property type="match status" value="1"/>
</dbReference>
<dbReference type="PROSITE" id="PS00022">
    <property type="entry name" value="EGF_1"/>
    <property type="match status" value="3"/>
</dbReference>
<feature type="transmembrane region" description="Helical" evidence="24">
    <location>
        <begin position="2686"/>
        <end position="2706"/>
    </location>
</feature>
<feature type="transmembrane region" description="Helical" evidence="24">
    <location>
        <begin position="2795"/>
        <end position="2818"/>
    </location>
</feature>
<dbReference type="Gene3D" id="2.10.25.10">
    <property type="entry name" value="Laminin"/>
    <property type="match status" value="4"/>
</dbReference>
<feature type="domain" description="Cadherin" evidence="32">
    <location>
        <begin position="488"/>
        <end position="594"/>
    </location>
</feature>
<dbReference type="InterPro" id="IPR015919">
    <property type="entry name" value="Cadherin-like_sf"/>
</dbReference>
<dbReference type="Pfam" id="PF16489">
    <property type="entry name" value="GAIN"/>
    <property type="match status" value="1"/>
</dbReference>
<dbReference type="SMART" id="SM00112">
    <property type="entry name" value="CA"/>
    <property type="match status" value="9"/>
</dbReference>
<keyword evidence="7" id="KW-0597">Phosphoprotein</keyword>
<dbReference type="PRINTS" id="PR00205">
    <property type="entry name" value="CADHERIN"/>
</dbReference>